<dbReference type="GO" id="GO:0006364">
    <property type="term" value="P:rRNA processing"/>
    <property type="evidence" value="ECO:0007669"/>
    <property type="project" value="UniProtKB-KW"/>
</dbReference>
<reference evidence="12 13" key="1">
    <citation type="submission" date="2015-03" db="EMBL/GenBank/DDBJ databases">
        <title>Genomics and transcriptomics of the oil-accumulating basidiomycete yeast T. oleaginosus allow insights into substrate utilization and the diverse evolutionary trajectories of mating systems in fungi.</title>
        <authorList>
            <consortium name="DOE Joint Genome Institute"/>
            <person name="Kourist R."/>
            <person name="Kracht O."/>
            <person name="Bracharz F."/>
            <person name="Lipzen A."/>
            <person name="Nolan M."/>
            <person name="Ohm R."/>
            <person name="Grigoriev I."/>
            <person name="Sun S."/>
            <person name="Heitman J."/>
            <person name="Bruck T."/>
            <person name="Nowrousian M."/>
        </authorList>
    </citation>
    <scope>NUCLEOTIDE SEQUENCE [LARGE SCALE GENOMIC DNA]</scope>
    <source>
        <strain evidence="12 13">IBC0246</strain>
    </source>
</reference>
<dbReference type="RefSeq" id="XP_018278569.1">
    <property type="nucleotide sequence ID" value="XM_018421391.1"/>
</dbReference>
<comment type="function">
    <text evidence="9">Exoribonuclease involved in ribosome biosynthesis. Involved in the processing of ITS1, the internal transcribed spacer localized between the 18S and 5.8S rRNAs.</text>
</comment>
<evidence type="ECO:0000313" key="13">
    <source>
        <dbReference type="Proteomes" id="UP000053611"/>
    </source>
</evidence>
<evidence type="ECO:0000313" key="12">
    <source>
        <dbReference type="EMBL" id="KLT42078.1"/>
    </source>
</evidence>
<dbReference type="AlphaFoldDB" id="A0A0J0XLZ2"/>
<keyword evidence="7" id="KW-0269">Exonuclease</keyword>
<feature type="compositionally biased region" description="Basic and acidic residues" evidence="10">
    <location>
        <begin position="1"/>
        <end position="13"/>
    </location>
</feature>
<proteinExistence type="inferred from homology"/>
<feature type="region of interest" description="Disordered" evidence="10">
    <location>
        <begin position="311"/>
        <end position="381"/>
    </location>
</feature>
<dbReference type="PANTHER" id="PTHR12801">
    <property type="entry name" value="RNA EXONUCLEASE REXO1 / RECO3 FAMILY MEMBER-RELATED"/>
    <property type="match status" value="1"/>
</dbReference>
<organism evidence="12 13">
    <name type="scientific">Cutaneotrichosporon oleaginosum</name>
    <dbReference type="NCBI Taxonomy" id="879819"/>
    <lineage>
        <taxon>Eukaryota</taxon>
        <taxon>Fungi</taxon>
        <taxon>Dikarya</taxon>
        <taxon>Basidiomycota</taxon>
        <taxon>Agaricomycotina</taxon>
        <taxon>Tremellomycetes</taxon>
        <taxon>Trichosporonales</taxon>
        <taxon>Trichosporonaceae</taxon>
        <taxon>Cutaneotrichosporon</taxon>
    </lineage>
</organism>
<keyword evidence="6" id="KW-0378">Hydrolase</keyword>
<dbReference type="PANTHER" id="PTHR12801:SF45">
    <property type="entry name" value="RNA EXONUCLEASE 4"/>
    <property type="match status" value="1"/>
</dbReference>
<evidence type="ECO:0000256" key="2">
    <source>
        <dbReference type="ARBA" id="ARBA00010489"/>
    </source>
</evidence>
<evidence type="ECO:0000259" key="11">
    <source>
        <dbReference type="SMART" id="SM00479"/>
    </source>
</evidence>
<dbReference type="Gene3D" id="3.30.420.10">
    <property type="entry name" value="Ribonuclease H-like superfamily/Ribonuclease H"/>
    <property type="match status" value="1"/>
</dbReference>
<dbReference type="InterPro" id="IPR012337">
    <property type="entry name" value="RNaseH-like_sf"/>
</dbReference>
<comment type="similarity">
    <text evidence="2">Belongs to the REXO4 family.</text>
</comment>
<evidence type="ECO:0000256" key="10">
    <source>
        <dbReference type="SAM" id="MobiDB-lite"/>
    </source>
</evidence>
<feature type="domain" description="Exonuclease" evidence="11">
    <location>
        <begin position="137"/>
        <end position="298"/>
    </location>
</feature>
<dbReference type="InterPro" id="IPR037431">
    <property type="entry name" value="REX4_DEDDh_dom"/>
</dbReference>
<dbReference type="EMBL" id="KQ087209">
    <property type="protein sequence ID" value="KLT42078.1"/>
    <property type="molecule type" value="Genomic_DNA"/>
</dbReference>
<evidence type="ECO:0000256" key="6">
    <source>
        <dbReference type="ARBA" id="ARBA00022801"/>
    </source>
</evidence>
<keyword evidence="4" id="KW-0698">rRNA processing</keyword>
<dbReference type="GO" id="GO:0000027">
    <property type="term" value="P:ribosomal large subunit assembly"/>
    <property type="evidence" value="ECO:0007669"/>
    <property type="project" value="TreeGrafter"/>
</dbReference>
<feature type="region of interest" description="Disordered" evidence="10">
    <location>
        <begin position="1"/>
        <end position="102"/>
    </location>
</feature>
<sequence>MSDPKPKQKEGDKAPTPGSGRQRKLAAARAARKESSGNGAPSSNWEALKMTLPSDARRGPPSKKRSMKGIGSFTSSGPDAGTSAAETKDPVPTSSTTDKNAEVVVLPAPSDSPLLHELRQMVLGHAALSEAKKAPGNYVALDCEMVGLGHLGAESALARVSLVNYHGHVLLDTFVAPRERVTDYRTWVSGIREEDLRGAPPFEEVQKQVAELVEGRVLVGHAIENDTKALLLSHPAPFVRDTQKSKPLREAARTKRPGLKSLVESQLGLKIQGGAHSSITDARATMALYRLHKEAWEASMRGVMDAYARKTGTVMPGKKGKRKREDGEDEESKFPGGGRKGISSGLSVVVKRFGKKVEDQPRRRGPAPSSSGGGNWWEESA</sequence>
<evidence type="ECO:0000256" key="5">
    <source>
        <dbReference type="ARBA" id="ARBA00022722"/>
    </source>
</evidence>
<evidence type="ECO:0000256" key="7">
    <source>
        <dbReference type="ARBA" id="ARBA00022839"/>
    </source>
</evidence>
<dbReference type="SMART" id="SM00479">
    <property type="entry name" value="EXOIII"/>
    <property type="match status" value="1"/>
</dbReference>
<dbReference type="InterPro" id="IPR013520">
    <property type="entry name" value="Ribonucl_H"/>
</dbReference>
<dbReference type="SUPFAM" id="SSF53098">
    <property type="entry name" value="Ribonuclease H-like"/>
    <property type="match status" value="1"/>
</dbReference>
<dbReference type="OrthoDB" id="8191639at2759"/>
<dbReference type="GO" id="GO:0005634">
    <property type="term" value="C:nucleus"/>
    <property type="evidence" value="ECO:0007669"/>
    <property type="project" value="UniProtKB-SubCell"/>
</dbReference>
<dbReference type="GO" id="GO:0003676">
    <property type="term" value="F:nucleic acid binding"/>
    <property type="evidence" value="ECO:0007669"/>
    <property type="project" value="InterPro"/>
</dbReference>
<evidence type="ECO:0000256" key="9">
    <source>
        <dbReference type="ARBA" id="ARBA00025599"/>
    </source>
</evidence>
<evidence type="ECO:0000256" key="3">
    <source>
        <dbReference type="ARBA" id="ARBA00016937"/>
    </source>
</evidence>
<name>A0A0J0XLZ2_9TREE</name>
<feature type="compositionally biased region" description="Polar residues" evidence="10">
    <location>
        <begin position="36"/>
        <end position="45"/>
    </location>
</feature>
<keyword evidence="8" id="KW-0539">Nucleus</keyword>
<keyword evidence="5" id="KW-0540">Nuclease</keyword>
<keyword evidence="13" id="KW-1185">Reference proteome</keyword>
<protein>
    <recommendedName>
        <fullName evidence="3">RNA exonuclease 4</fullName>
    </recommendedName>
</protein>
<dbReference type="STRING" id="879819.A0A0J0XLZ2"/>
<gene>
    <name evidence="12" type="ORF">CC85DRAFT_274944</name>
</gene>
<dbReference type="GeneID" id="28981994"/>
<dbReference type="GO" id="GO:0008408">
    <property type="term" value="F:3'-5' exonuclease activity"/>
    <property type="evidence" value="ECO:0007669"/>
    <property type="project" value="InterPro"/>
</dbReference>
<dbReference type="FunFam" id="3.30.420.10:FF:000007">
    <property type="entry name" value="Interferon-stimulated exonuclease gene 20"/>
    <property type="match status" value="1"/>
</dbReference>
<evidence type="ECO:0000256" key="4">
    <source>
        <dbReference type="ARBA" id="ARBA00022552"/>
    </source>
</evidence>
<dbReference type="InterPro" id="IPR036397">
    <property type="entry name" value="RNaseH_sf"/>
</dbReference>
<evidence type="ECO:0000256" key="8">
    <source>
        <dbReference type="ARBA" id="ARBA00023242"/>
    </source>
</evidence>
<dbReference type="Proteomes" id="UP000053611">
    <property type="component" value="Unassembled WGS sequence"/>
</dbReference>
<dbReference type="Pfam" id="PF00929">
    <property type="entry name" value="RNase_T"/>
    <property type="match status" value="1"/>
</dbReference>
<evidence type="ECO:0000256" key="1">
    <source>
        <dbReference type="ARBA" id="ARBA00004123"/>
    </source>
</evidence>
<accession>A0A0J0XLZ2</accession>
<dbReference type="CDD" id="cd06144">
    <property type="entry name" value="REX4_like"/>
    <property type="match status" value="1"/>
</dbReference>
<comment type="subcellular location">
    <subcellularLocation>
        <location evidence="1">Nucleus</location>
    </subcellularLocation>
</comment>
<dbReference type="InterPro" id="IPR047021">
    <property type="entry name" value="REXO1/3/4-like"/>
</dbReference>